<dbReference type="WBParaSite" id="PDA_v2.g2223.t1">
    <property type="protein sequence ID" value="PDA_v2.g2223.t1"/>
    <property type="gene ID" value="PDA_v2.g2223"/>
</dbReference>
<feature type="coiled-coil region" evidence="1">
    <location>
        <begin position="341"/>
        <end position="430"/>
    </location>
</feature>
<proteinExistence type="predicted"/>
<reference evidence="3" key="1">
    <citation type="submission" date="2022-11" db="UniProtKB">
        <authorList>
            <consortium name="WormBaseParasite"/>
        </authorList>
    </citation>
    <scope>IDENTIFICATION</scope>
</reference>
<dbReference type="AlphaFoldDB" id="A0A914Q4X0"/>
<protein>
    <submittedName>
        <fullName evidence="3">Uncharacterized protein</fullName>
    </submittedName>
</protein>
<evidence type="ECO:0000313" key="3">
    <source>
        <dbReference type="WBParaSite" id="PDA_v2.g2223.t1"/>
    </source>
</evidence>
<evidence type="ECO:0000313" key="2">
    <source>
        <dbReference type="Proteomes" id="UP000887578"/>
    </source>
</evidence>
<keyword evidence="2" id="KW-1185">Reference proteome</keyword>
<evidence type="ECO:0000256" key="1">
    <source>
        <dbReference type="SAM" id="Coils"/>
    </source>
</evidence>
<dbReference type="Proteomes" id="UP000887578">
    <property type="component" value="Unplaced"/>
</dbReference>
<organism evidence="2 3">
    <name type="scientific">Panagrolaimus davidi</name>
    <dbReference type="NCBI Taxonomy" id="227884"/>
    <lineage>
        <taxon>Eukaryota</taxon>
        <taxon>Metazoa</taxon>
        <taxon>Ecdysozoa</taxon>
        <taxon>Nematoda</taxon>
        <taxon>Chromadorea</taxon>
        <taxon>Rhabditida</taxon>
        <taxon>Tylenchina</taxon>
        <taxon>Panagrolaimomorpha</taxon>
        <taxon>Panagrolaimoidea</taxon>
        <taxon>Panagrolaimidae</taxon>
        <taxon>Panagrolaimus</taxon>
    </lineage>
</organism>
<keyword evidence="1" id="KW-0175">Coiled coil</keyword>
<name>A0A914Q4X0_9BILA</name>
<accession>A0A914Q4X0</accession>
<sequence>MKTRWKKDSLNATKSTVSLHIAAYENALEASDGKIKSLSHKKDKSGNAKTLGFAKQLSTGTSTVVQNPFEFPRQQDDETADPEVMEFKASQKLLNPNSKISRIELSKFYDSLSNEQKLFFTKYEKEHNEMENNLFKTQSLLYEERKENRKFQNAKRTEAVDASKKSEHAITKNSTAKDDFAIPCGTVLSNETYYDLLQQLPQPSQRRKKILEFFCLSNRENDATVLPMKYLYNFEQKFKESRKTAGKNGKLPDFNKETVVFPDDKLPRATQENFLGQSSSITLMEEIGINDSENDLRDMPVLEPMDLTEPAVKRSRCESYSLNFPITISKECQTDLHLNHLELMDNSLLELEEAKKKLKNLGNLIRYHKKKSGALKEHNKDYENLIAELEEDSNLLDEEVGQLQKFREENEKLKKEVRERDAMILDLNDKSILFFAKMLWQNVS</sequence>